<feature type="transmembrane region" description="Helical" evidence="5">
    <location>
        <begin position="470"/>
        <end position="487"/>
    </location>
</feature>
<gene>
    <name evidence="6" type="ORF">CWM47_16760</name>
</gene>
<dbReference type="GO" id="GO:0015179">
    <property type="term" value="F:L-amino acid transmembrane transporter activity"/>
    <property type="evidence" value="ECO:0007669"/>
    <property type="project" value="TreeGrafter"/>
</dbReference>
<dbReference type="PRINTS" id="PR00173">
    <property type="entry name" value="EDTRNSPORT"/>
</dbReference>
<dbReference type="Proteomes" id="UP000232883">
    <property type="component" value="Chromosome"/>
</dbReference>
<dbReference type="PANTHER" id="PTHR11785:SF512">
    <property type="entry name" value="SOBREMESA, ISOFORM B"/>
    <property type="match status" value="1"/>
</dbReference>
<dbReference type="InterPro" id="IPR050598">
    <property type="entry name" value="AminoAcid_Transporter"/>
</dbReference>
<feature type="transmembrane region" description="Helical" evidence="5">
    <location>
        <begin position="409"/>
        <end position="429"/>
    </location>
</feature>
<dbReference type="AlphaFoldDB" id="A0A2K8ZBX0"/>
<dbReference type="PIRSF" id="PIRSF006060">
    <property type="entry name" value="AA_transporter"/>
    <property type="match status" value="1"/>
</dbReference>
<dbReference type="GO" id="GO:0016020">
    <property type="term" value="C:membrane"/>
    <property type="evidence" value="ECO:0007669"/>
    <property type="project" value="UniProtKB-SubCell"/>
</dbReference>
<reference evidence="6 7" key="1">
    <citation type="submission" date="2017-11" db="EMBL/GenBank/DDBJ databases">
        <title>Taxonomic description and genome sequences of Spirosoma HA7 sp. nov., isolated from pollen microhabitat of Corylus avellana.</title>
        <authorList>
            <person name="Ambika Manirajan B."/>
            <person name="Suarez C."/>
            <person name="Ratering S."/>
            <person name="Geissler-Plaum R."/>
            <person name="Cardinale M."/>
            <person name="Sylvia S."/>
        </authorList>
    </citation>
    <scope>NUCLEOTIDE SEQUENCE [LARGE SCALE GENOMIC DNA]</scope>
    <source>
        <strain evidence="6 7">HA7</strain>
    </source>
</reference>
<dbReference type="KEGG" id="spir:CWM47_16760"/>
<feature type="transmembrane region" description="Helical" evidence="5">
    <location>
        <begin position="147"/>
        <end position="169"/>
    </location>
</feature>
<sequence>MSANTPNSLSSADATTEPTEFKRSLSLLDSTLIVSGSMIGSGVFIVTADMARNLGSSGWLLMLWVLTGILTVAAALSYGELAGMMPKAGGQYIYIQRAFGPLTGFVYGWTVFLVIQTGTIAAVAVAFTKYSAVFIPSLSPANVLFSIGPVDISGGSIFAISSLVLLTWLNSRGVQSGKMIQNVFTSAKLIALLGLIVVGITIGLSTGLLSTNLTNAWDASTTSATGEVLPLAGMALILAFGTSMIGSLFSADAWNNVTFIAGEIKNPRRNIPLALFFGTLIVTTIYFLANVSYLSLLPLKGLPTATDIVGRGIQFAEADRVATAAVETVFGNVAVAIMAVLIMISTFGCNNGLILAGARLYYAMAKDGLFIEQASHLNKNAVPGRALWLQCIWASLLCLSGKYGDLLDYCTFASLLFYIVTIAGLFRLRRTEPNAERPYRAFGYPVIPALYIIAGTTICVILLYTKTFNTGMGLLIAGLGIPVYFITKRRQRSTEA</sequence>
<evidence type="ECO:0000256" key="4">
    <source>
        <dbReference type="ARBA" id="ARBA00023136"/>
    </source>
</evidence>
<evidence type="ECO:0000256" key="2">
    <source>
        <dbReference type="ARBA" id="ARBA00022692"/>
    </source>
</evidence>
<evidence type="ECO:0000313" key="6">
    <source>
        <dbReference type="EMBL" id="AUD07344.1"/>
    </source>
</evidence>
<evidence type="ECO:0000256" key="5">
    <source>
        <dbReference type="SAM" id="Phobius"/>
    </source>
</evidence>
<evidence type="ECO:0000256" key="3">
    <source>
        <dbReference type="ARBA" id="ARBA00022989"/>
    </source>
</evidence>
<feature type="transmembrane region" description="Helical" evidence="5">
    <location>
        <begin position="333"/>
        <end position="356"/>
    </location>
</feature>
<feature type="transmembrane region" description="Helical" evidence="5">
    <location>
        <begin position="270"/>
        <end position="289"/>
    </location>
</feature>
<dbReference type="EMBL" id="CP025096">
    <property type="protein sequence ID" value="AUD07344.1"/>
    <property type="molecule type" value="Genomic_DNA"/>
</dbReference>
<keyword evidence="2 5" id="KW-0812">Transmembrane</keyword>
<protein>
    <submittedName>
        <fullName evidence="6">Amino acid transporter</fullName>
    </submittedName>
</protein>
<evidence type="ECO:0000313" key="7">
    <source>
        <dbReference type="Proteomes" id="UP000232883"/>
    </source>
</evidence>
<organism evidence="6 7">
    <name type="scientific">Spirosoma pollinicola</name>
    <dbReference type="NCBI Taxonomy" id="2057025"/>
    <lineage>
        <taxon>Bacteria</taxon>
        <taxon>Pseudomonadati</taxon>
        <taxon>Bacteroidota</taxon>
        <taxon>Cytophagia</taxon>
        <taxon>Cytophagales</taxon>
        <taxon>Cytophagaceae</taxon>
        <taxon>Spirosoma</taxon>
    </lineage>
</organism>
<feature type="transmembrane region" description="Helical" evidence="5">
    <location>
        <begin position="189"/>
        <end position="209"/>
    </location>
</feature>
<feature type="transmembrane region" description="Helical" evidence="5">
    <location>
        <begin position="229"/>
        <end position="249"/>
    </location>
</feature>
<dbReference type="Gene3D" id="1.20.1740.10">
    <property type="entry name" value="Amino acid/polyamine transporter I"/>
    <property type="match status" value="1"/>
</dbReference>
<proteinExistence type="predicted"/>
<keyword evidence="4 5" id="KW-0472">Membrane</keyword>
<dbReference type="InterPro" id="IPR002293">
    <property type="entry name" value="AA/rel_permease1"/>
</dbReference>
<feature type="transmembrane region" description="Helical" evidence="5">
    <location>
        <begin position="386"/>
        <end position="403"/>
    </location>
</feature>
<comment type="subcellular location">
    <subcellularLocation>
        <location evidence="1">Membrane</location>
        <topology evidence="1">Multi-pass membrane protein</topology>
    </subcellularLocation>
</comment>
<accession>A0A2K8ZBX0</accession>
<dbReference type="PANTHER" id="PTHR11785">
    <property type="entry name" value="AMINO ACID TRANSPORTER"/>
    <property type="match status" value="1"/>
</dbReference>
<name>A0A2K8ZBX0_9BACT</name>
<keyword evidence="3 5" id="KW-1133">Transmembrane helix</keyword>
<evidence type="ECO:0000256" key="1">
    <source>
        <dbReference type="ARBA" id="ARBA00004141"/>
    </source>
</evidence>
<dbReference type="OrthoDB" id="9810109at2"/>
<feature type="transmembrane region" description="Helical" evidence="5">
    <location>
        <begin position="102"/>
        <end position="127"/>
    </location>
</feature>
<feature type="transmembrane region" description="Helical" evidence="5">
    <location>
        <begin position="59"/>
        <end position="81"/>
    </location>
</feature>
<feature type="transmembrane region" description="Helical" evidence="5">
    <location>
        <begin position="441"/>
        <end position="464"/>
    </location>
</feature>
<dbReference type="RefSeq" id="WP_100993911.1">
    <property type="nucleotide sequence ID" value="NZ_CP025096.1"/>
</dbReference>
<dbReference type="Pfam" id="PF13520">
    <property type="entry name" value="AA_permease_2"/>
    <property type="match status" value="1"/>
</dbReference>
<keyword evidence="7" id="KW-1185">Reference proteome</keyword>
<feature type="transmembrane region" description="Helical" evidence="5">
    <location>
        <begin position="27"/>
        <end position="47"/>
    </location>
</feature>